<dbReference type="GO" id="GO:0005886">
    <property type="term" value="C:plasma membrane"/>
    <property type="evidence" value="ECO:0007669"/>
    <property type="project" value="UniProtKB-SubCell"/>
</dbReference>
<dbReference type="STRING" id="570277.EZMO1_0310"/>
<dbReference type="NCBIfam" id="TIGR03375">
    <property type="entry name" value="type_I_sec_LssB"/>
    <property type="match status" value="1"/>
</dbReference>
<keyword evidence="7 9" id="KW-1133">Transmembrane helix</keyword>
<dbReference type="AlphaFoldDB" id="A0A142B746"/>
<dbReference type="CDD" id="cd02421">
    <property type="entry name" value="Peptidase_C39_likeD"/>
    <property type="match status" value="1"/>
</dbReference>
<dbReference type="GO" id="GO:0016887">
    <property type="term" value="F:ATP hydrolysis activity"/>
    <property type="evidence" value="ECO:0007669"/>
    <property type="project" value="InterPro"/>
</dbReference>
<feature type="transmembrane region" description="Helical" evidence="9">
    <location>
        <begin position="313"/>
        <end position="333"/>
    </location>
</feature>
<dbReference type="Proteomes" id="UP000071065">
    <property type="component" value="Chromosome"/>
</dbReference>
<keyword evidence="5" id="KW-0547">Nucleotide-binding</keyword>
<proteinExistence type="predicted"/>
<protein>
    <submittedName>
        <fullName evidence="13">ATP-binding cassette, subfamily C, bacterial LapB</fullName>
    </submittedName>
</protein>
<keyword evidence="2" id="KW-0813">Transport</keyword>
<feature type="domain" description="ABC transmembrane type-1" evidence="11">
    <location>
        <begin position="176"/>
        <end position="454"/>
    </location>
</feature>
<reference evidence="13 14" key="1">
    <citation type="journal article" date="2016" name="Front. Microbiol.">
        <title>Genomic Insight into the Host-Endosymbiont Relationship of Endozoicomonas montiporae CL-33(T) with its Coral Host.</title>
        <authorList>
            <person name="Ding J.-Y."/>
            <person name="Shiu J.-H."/>
            <person name="Chen W.-M."/>
            <person name="Chiang Y.-R."/>
            <person name="Tang S.-L."/>
        </authorList>
    </citation>
    <scope>NUCLEOTIDE SEQUENCE [LARGE SCALE GENOMIC DNA]</scope>
    <source>
        <strain evidence="13 14">CL-33</strain>
    </source>
</reference>
<dbReference type="Gene3D" id="3.90.70.10">
    <property type="entry name" value="Cysteine proteinases"/>
    <property type="match status" value="1"/>
</dbReference>
<evidence type="ECO:0000256" key="2">
    <source>
        <dbReference type="ARBA" id="ARBA00022448"/>
    </source>
</evidence>
<evidence type="ECO:0000259" key="10">
    <source>
        <dbReference type="PROSITE" id="PS50893"/>
    </source>
</evidence>
<evidence type="ECO:0000256" key="8">
    <source>
        <dbReference type="ARBA" id="ARBA00023136"/>
    </source>
</evidence>
<dbReference type="CDD" id="cd03245">
    <property type="entry name" value="ABCC_bacteriocin_exporters"/>
    <property type="match status" value="1"/>
</dbReference>
<dbReference type="PROSITE" id="PS50990">
    <property type="entry name" value="PEPTIDASE_C39"/>
    <property type="match status" value="1"/>
</dbReference>
<dbReference type="InterPro" id="IPR027417">
    <property type="entry name" value="P-loop_NTPase"/>
</dbReference>
<keyword evidence="4 9" id="KW-0812">Transmembrane</keyword>
<dbReference type="InterPro" id="IPR039421">
    <property type="entry name" value="Type_1_exporter"/>
</dbReference>
<dbReference type="InterPro" id="IPR003439">
    <property type="entry name" value="ABC_transporter-like_ATP-bd"/>
</dbReference>
<feature type="transmembrane region" description="Helical" evidence="9">
    <location>
        <begin position="210"/>
        <end position="227"/>
    </location>
</feature>
<dbReference type="Pfam" id="PF00005">
    <property type="entry name" value="ABC_tran"/>
    <property type="match status" value="1"/>
</dbReference>
<name>A0A142B746_9GAMM</name>
<dbReference type="PROSITE" id="PS50893">
    <property type="entry name" value="ABC_TRANSPORTER_2"/>
    <property type="match status" value="1"/>
</dbReference>
<dbReference type="Gene3D" id="1.20.1560.10">
    <property type="entry name" value="ABC transporter type 1, transmembrane domain"/>
    <property type="match status" value="1"/>
</dbReference>
<dbReference type="PATRIC" id="fig|570277.3.peg.325"/>
<keyword evidence="6 13" id="KW-0067">ATP-binding</keyword>
<evidence type="ECO:0000313" key="13">
    <source>
        <dbReference type="EMBL" id="AMO54572.1"/>
    </source>
</evidence>
<gene>
    <name evidence="13" type="primary">lapB1</name>
    <name evidence="13" type="ORF">EZMO1_0310</name>
</gene>
<evidence type="ECO:0000259" key="11">
    <source>
        <dbReference type="PROSITE" id="PS50929"/>
    </source>
</evidence>
<dbReference type="RefSeq" id="WP_082212344.1">
    <property type="nucleotide sequence ID" value="NZ_CP013251.1"/>
</dbReference>
<dbReference type="InterPro" id="IPR011527">
    <property type="entry name" value="ABC1_TM_dom"/>
</dbReference>
<keyword evidence="3" id="KW-1003">Cell membrane</keyword>
<dbReference type="GO" id="GO:0140359">
    <property type="term" value="F:ABC-type transporter activity"/>
    <property type="evidence" value="ECO:0007669"/>
    <property type="project" value="InterPro"/>
</dbReference>
<dbReference type="Pfam" id="PF00664">
    <property type="entry name" value="ABC_membrane"/>
    <property type="match status" value="1"/>
</dbReference>
<dbReference type="CDD" id="cd18587">
    <property type="entry name" value="ABC_6TM_LapB_like"/>
    <property type="match status" value="1"/>
</dbReference>
<organism evidence="13 14">
    <name type="scientific">Endozoicomonas montiporae CL-33</name>
    <dbReference type="NCBI Taxonomy" id="570277"/>
    <lineage>
        <taxon>Bacteria</taxon>
        <taxon>Pseudomonadati</taxon>
        <taxon>Pseudomonadota</taxon>
        <taxon>Gammaproteobacteria</taxon>
        <taxon>Oceanospirillales</taxon>
        <taxon>Endozoicomonadaceae</taxon>
        <taxon>Endozoicomonas</taxon>
    </lineage>
</organism>
<evidence type="ECO:0000256" key="3">
    <source>
        <dbReference type="ARBA" id="ARBA00022475"/>
    </source>
</evidence>
<dbReference type="EMBL" id="CP013251">
    <property type="protein sequence ID" value="AMO54572.1"/>
    <property type="molecule type" value="Genomic_DNA"/>
</dbReference>
<dbReference type="FunFam" id="3.40.50.300:FF:000299">
    <property type="entry name" value="ABC transporter ATP-binding protein/permease"/>
    <property type="match status" value="1"/>
</dbReference>
<dbReference type="SMART" id="SM00382">
    <property type="entry name" value="AAA"/>
    <property type="match status" value="1"/>
</dbReference>
<feature type="domain" description="ABC transporter" evidence="10">
    <location>
        <begin position="488"/>
        <end position="719"/>
    </location>
</feature>
<dbReference type="PROSITE" id="PS50929">
    <property type="entry name" value="ABC_TM1F"/>
    <property type="match status" value="1"/>
</dbReference>
<evidence type="ECO:0000256" key="7">
    <source>
        <dbReference type="ARBA" id="ARBA00022989"/>
    </source>
</evidence>
<dbReference type="OrthoDB" id="9806127at2"/>
<dbReference type="GO" id="GO:0034040">
    <property type="term" value="F:ATPase-coupled lipid transmembrane transporter activity"/>
    <property type="evidence" value="ECO:0007669"/>
    <property type="project" value="TreeGrafter"/>
</dbReference>
<dbReference type="GO" id="GO:0006508">
    <property type="term" value="P:proteolysis"/>
    <property type="evidence" value="ECO:0007669"/>
    <property type="project" value="InterPro"/>
</dbReference>
<dbReference type="PANTHER" id="PTHR24221">
    <property type="entry name" value="ATP-BINDING CASSETTE SUB-FAMILY B"/>
    <property type="match status" value="1"/>
</dbReference>
<dbReference type="InterPro" id="IPR036640">
    <property type="entry name" value="ABC1_TM_sf"/>
</dbReference>
<feature type="transmembrane region" description="Helical" evidence="9">
    <location>
        <begin position="176"/>
        <end position="198"/>
    </location>
</feature>
<evidence type="ECO:0000256" key="4">
    <source>
        <dbReference type="ARBA" id="ARBA00022692"/>
    </source>
</evidence>
<dbReference type="Gene3D" id="3.40.50.300">
    <property type="entry name" value="P-loop containing nucleotide triphosphate hydrolases"/>
    <property type="match status" value="1"/>
</dbReference>
<evidence type="ECO:0000256" key="9">
    <source>
        <dbReference type="SAM" id="Phobius"/>
    </source>
</evidence>
<dbReference type="GO" id="GO:0005524">
    <property type="term" value="F:ATP binding"/>
    <property type="evidence" value="ECO:0007669"/>
    <property type="project" value="UniProtKB-KW"/>
</dbReference>
<sequence length="722" mass="80048">MDQTIAATEEWGVPEQDQMEFDPLLECLAFLTRHYGKPYSNDSLRAGLPLEEGLFNADLFIRSANRAGLASKVHKRELVDISPLVTPVVLFLKKRKACVLLDIDHEEGHARVVLPETGDGVKRISLEDLADHYSGYAIYIREKHRYDKRSPTTLDVKSRHWFWGTILGSWRIYRDVLLASLMINLFVVASPLFVMNVYDRVVPNQAFDTLWVLAVGAIIVFSFDFVLKMIRSYFIDLAGKKSDILLSSRIMERVLGLSMSARPASVGSFAKNLQDFESIREFITSSTVTALVDLPFTFIILMVIFMLGGPLAFIPLFCMFLIGVYSFAIQGPLRRSVEKTLRSNSQKSATLIESLTGMEALKIAQAESDIQYKWEKSVGHIATWSIRTKMLSSSASTISAYVQQMCNIGLVATGVFLISEGDLSMGGLIATVMLAGRCLAPMAQVAGLATRYNQAKSALDGLNQVMEMPIERHEDRDYVNRPELKGAIEFDQVDFTYPEQEIQALRGISLNFKAGEKVAIIGRIGSGKTTIEKLILGLYEPENGAVRIDGIDLRQLNPSDLRSSIGCVSQDITLFYGTIKENITLGASFIDDEALLKAAEIAGVTEFANKHPNGMDMMVGERGQNLSGGQRQSIALARALLMDPPILVLDEPSSSMDNTTEQRMKEQLKTRCKDKTIVLVTHKASMLDMVDRLVVVDNGKVVADGPKEQVHAALKQGKLKIE</sequence>
<evidence type="ECO:0000256" key="5">
    <source>
        <dbReference type="ARBA" id="ARBA00022741"/>
    </source>
</evidence>
<evidence type="ECO:0000256" key="1">
    <source>
        <dbReference type="ARBA" id="ARBA00004651"/>
    </source>
</evidence>
<dbReference type="SUPFAM" id="SSF52540">
    <property type="entry name" value="P-loop containing nucleoside triphosphate hydrolases"/>
    <property type="match status" value="1"/>
</dbReference>
<evidence type="ECO:0000256" key="6">
    <source>
        <dbReference type="ARBA" id="ARBA00022840"/>
    </source>
</evidence>
<dbReference type="InterPro" id="IPR005074">
    <property type="entry name" value="Peptidase_C39"/>
</dbReference>
<keyword evidence="8 9" id="KW-0472">Membrane</keyword>
<dbReference type="PANTHER" id="PTHR24221:SF248">
    <property type="entry name" value="ABC TRANSPORTER TRANSMEMBRANE REGION"/>
    <property type="match status" value="1"/>
</dbReference>
<dbReference type="SUPFAM" id="SSF90123">
    <property type="entry name" value="ABC transporter transmembrane region"/>
    <property type="match status" value="1"/>
</dbReference>
<accession>A0A142B746</accession>
<dbReference type="InterPro" id="IPR017750">
    <property type="entry name" value="ATPase_T1SS"/>
</dbReference>
<evidence type="ECO:0000259" key="12">
    <source>
        <dbReference type="PROSITE" id="PS50990"/>
    </source>
</evidence>
<dbReference type="GO" id="GO:0008233">
    <property type="term" value="F:peptidase activity"/>
    <property type="evidence" value="ECO:0007669"/>
    <property type="project" value="InterPro"/>
</dbReference>
<dbReference type="KEGG" id="emp:EZMO1_0310"/>
<feature type="domain" description="Peptidase C39" evidence="12">
    <location>
        <begin position="16"/>
        <end position="140"/>
    </location>
</feature>
<dbReference type="Pfam" id="PF03412">
    <property type="entry name" value="Peptidase_C39"/>
    <property type="match status" value="1"/>
</dbReference>
<evidence type="ECO:0000313" key="14">
    <source>
        <dbReference type="Proteomes" id="UP000071065"/>
    </source>
</evidence>
<dbReference type="InterPro" id="IPR003593">
    <property type="entry name" value="AAA+_ATPase"/>
</dbReference>
<comment type="subcellular location">
    <subcellularLocation>
        <location evidence="1">Cell membrane</location>
        <topology evidence="1">Multi-pass membrane protein</topology>
    </subcellularLocation>
</comment>